<reference evidence="1 2" key="1">
    <citation type="submission" date="2022-12" db="EMBL/GenBank/DDBJ databases">
        <title>Metagenome assembled genome from gulf of manar.</title>
        <authorList>
            <person name="Kohli P."/>
            <person name="Pk S."/>
            <person name="Venkata Ramana C."/>
            <person name="Sasikala C."/>
        </authorList>
    </citation>
    <scope>NUCLEOTIDE SEQUENCE [LARGE SCALE GENOMIC DNA]</scope>
    <source>
        <strain evidence="1">JB008</strain>
    </source>
</reference>
<comment type="caution">
    <text evidence="1">The sequence shown here is derived from an EMBL/GenBank/DDBJ whole genome shotgun (WGS) entry which is preliminary data.</text>
</comment>
<accession>A0AAJ1ML30</accession>
<organism evidence="1 2">
    <name type="scientific">Candidatus Thalassospirochaeta sargassi</name>
    <dbReference type="NCBI Taxonomy" id="3119039"/>
    <lineage>
        <taxon>Bacteria</taxon>
        <taxon>Pseudomonadati</taxon>
        <taxon>Spirochaetota</taxon>
        <taxon>Spirochaetia</taxon>
        <taxon>Spirochaetales</taxon>
        <taxon>Spirochaetaceae</taxon>
        <taxon>Candidatus Thalassospirochaeta</taxon>
    </lineage>
</organism>
<proteinExistence type="predicted"/>
<dbReference type="Proteomes" id="UP001221217">
    <property type="component" value="Unassembled WGS sequence"/>
</dbReference>
<gene>
    <name evidence="1" type="ORF">PQJ61_16795</name>
</gene>
<evidence type="ECO:0000313" key="1">
    <source>
        <dbReference type="EMBL" id="MDC7228422.1"/>
    </source>
</evidence>
<evidence type="ECO:0000313" key="2">
    <source>
        <dbReference type="Proteomes" id="UP001221217"/>
    </source>
</evidence>
<name>A0AAJ1ML30_9SPIO</name>
<dbReference type="EMBL" id="JAQQAL010000046">
    <property type="protein sequence ID" value="MDC7228422.1"/>
    <property type="molecule type" value="Genomic_DNA"/>
</dbReference>
<protein>
    <submittedName>
        <fullName evidence="1">Uncharacterized protein</fullName>
    </submittedName>
</protein>
<dbReference type="AlphaFoldDB" id="A0AAJ1ML30"/>
<sequence length="171" mass="19721">MAKTSKNKIKNQKDRLAKELVALLPEIDEEGLVFLLKQANTLIHNMRAARLNDEIAELNRKKGGEESSAQNLSDSRTAVPGYDIEINRSNSGKNYHFIINGRKHFFDIPDTQKIITLCYRPETKSAALKFLYEYFVNERDDILQEHNVESAKSPFFEALFREVRANFTLEN</sequence>